<reference evidence="1" key="1">
    <citation type="journal article" date="2020" name="Stud. Mycol.">
        <title>101 Dothideomycetes genomes: a test case for predicting lifestyles and emergence of pathogens.</title>
        <authorList>
            <person name="Haridas S."/>
            <person name="Albert R."/>
            <person name="Binder M."/>
            <person name="Bloem J."/>
            <person name="Labutti K."/>
            <person name="Salamov A."/>
            <person name="Andreopoulos B."/>
            <person name="Baker S."/>
            <person name="Barry K."/>
            <person name="Bills G."/>
            <person name="Bluhm B."/>
            <person name="Cannon C."/>
            <person name="Castanera R."/>
            <person name="Culley D."/>
            <person name="Daum C."/>
            <person name="Ezra D."/>
            <person name="Gonzalez J."/>
            <person name="Henrissat B."/>
            <person name="Kuo A."/>
            <person name="Liang C."/>
            <person name="Lipzen A."/>
            <person name="Lutzoni F."/>
            <person name="Magnuson J."/>
            <person name="Mondo S."/>
            <person name="Nolan M."/>
            <person name="Ohm R."/>
            <person name="Pangilinan J."/>
            <person name="Park H.-J."/>
            <person name="Ramirez L."/>
            <person name="Alfaro M."/>
            <person name="Sun H."/>
            <person name="Tritt A."/>
            <person name="Yoshinaga Y."/>
            <person name="Zwiers L.-H."/>
            <person name="Turgeon B."/>
            <person name="Goodwin S."/>
            <person name="Spatafora J."/>
            <person name="Crous P."/>
            <person name="Grigoriev I."/>
        </authorList>
    </citation>
    <scope>NUCLEOTIDE SEQUENCE</scope>
    <source>
        <strain evidence="1">CBS 675.92</strain>
    </source>
</reference>
<dbReference type="Proteomes" id="UP000800035">
    <property type="component" value="Unassembled WGS sequence"/>
</dbReference>
<sequence length="226" mass="26133">MSAPSGSFLSRSFEMVTVHLDCPSVDIPAYKGAISEDGLITLPGVSERTFRLFLHWAHRRTSSSERVSFVLDSPPVRADHSNEDDSEHHQPDLFDEAPAFLRGQCFDIPELTCHYFIRNEVCYLNLAEMKRVYWENQERQTKYNHLLKSLLELRISADRFCLFRLRDDIISSLFGHAQAHQWWRAPDAEILDIAYSNLPSSCQFIRFLVLSAVYYWVPTGDTQSKV</sequence>
<proteinExistence type="predicted"/>
<dbReference type="EMBL" id="ML976989">
    <property type="protein sequence ID" value="KAF1957472.1"/>
    <property type="molecule type" value="Genomic_DNA"/>
</dbReference>
<dbReference type="OrthoDB" id="194443at2759"/>
<dbReference type="AlphaFoldDB" id="A0A6A5U0U6"/>
<keyword evidence="2" id="KW-1185">Reference proteome</keyword>
<protein>
    <submittedName>
        <fullName evidence="1">Uncharacterized protein</fullName>
    </submittedName>
</protein>
<evidence type="ECO:0000313" key="2">
    <source>
        <dbReference type="Proteomes" id="UP000800035"/>
    </source>
</evidence>
<name>A0A6A5U0U6_9PLEO</name>
<gene>
    <name evidence="1" type="ORF">CC80DRAFT_592730</name>
</gene>
<accession>A0A6A5U0U6</accession>
<organism evidence="1 2">
    <name type="scientific">Byssothecium circinans</name>
    <dbReference type="NCBI Taxonomy" id="147558"/>
    <lineage>
        <taxon>Eukaryota</taxon>
        <taxon>Fungi</taxon>
        <taxon>Dikarya</taxon>
        <taxon>Ascomycota</taxon>
        <taxon>Pezizomycotina</taxon>
        <taxon>Dothideomycetes</taxon>
        <taxon>Pleosporomycetidae</taxon>
        <taxon>Pleosporales</taxon>
        <taxon>Massarineae</taxon>
        <taxon>Massarinaceae</taxon>
        <taxon>Byssothecium</taxon>
    </lineage>
</organism>
<evidence type="ECO:0000313" key="1">
    <source>
        <dbReference type="EMBL" id="KAF1957472.1"/>
    </source>
</evidence>